<dbReference type="Proteomes" id="UP000187406">
    <property type="component" value="Unassembled WGS sequence"/>
</dbReference>
<protein>
    <submittedName>
        <fullName evidence="2">Uncharacterized protein</fullName>
    </submittedName>
</protein>
<evidence type="ECO:0000313" key="3">
    <source>
        <dbReference type="Proteomes" id="UP000187406"/>
    </source>
</evidence>
<reference evidence="3" key="1">
    <citation type="submission" date="2016-04" db="EMBL/GenBank/DDBJ databases">
        <title>Cephalotus genome sequencing.</title>
        <authorList>
            <person name="Fukushima K."/>
            <person name="Hasebe M."/>
            <person name="Fang X."/>
        </authorList>
    </citation>
    <scope>NUCLEOTIDE SEQUENCE [LARGE SCALE GENOMIC DNA]</scope>
    <source>
        <strain evidence="3">cv. St1</strain>
    </source>
</reference>
<proteinExistence type="predicted"/>
<dbReference type="STRING" id="3775.A0A1Q3BYD9"/>
<dbReference type="AlphaFoldDB" id="A0A1Q3BYD9"/>
<name>A0A1Q3BYD9_CEPFO</name>
<dbReference type="PANTHER" id="PTHR33237">
    <property type="entry name" value="F2P16.13 PROTEIN-RELATED"/>
    <property type="match status" value="1"/>
</dbReference>
<dbReference type="InParanoid" id="A0A1Q3BYD9"/>
<evidence type="ECO:0000256" key="1">
    <source>
        <dbReference type="SAM" id="MobiDB-lite"/>
    </source>
</evidence>
<comment type="caution">
    <text evidence="2">The sequence shown here is derived from an EMBL/GenBank/DDBJ whole genome shotgun (WGS) entry which is preliminary data.</text>
</comment>
<dbReference type="PANTHER" id="PTHR33237:SF46">
    <property type="entry name" value="OS01G0606100 PROTEIN"/>
    <property type="match status" value="1"/>
</dbReference>
<evidence type="ECO:0000313" key="2">
    <source>
        <dbReference type="EMBL" id="GAV73026.1"/>
    </source>
</evidence>
<dbReference type="EMBL" id="BDDD01001065">
    <property type="protein sequence ID" value="GAV73026.1"/>
    <property type="molecule type" value="Genomic_DNA"/>
</dbReference>
<accession>A0A1Q3BYD9</accession>
<keyword evidence="3" id="KW-1185">Reference proteome</keyword>
<dbReference type="OrthoDB" id="755532at2759"/>
<dbReference type="FunCoup" id="A0A1Q3BYD9">
    <property type="interactions" value="424"/>
</dbReference>
<sequence length="172" mass="19202">MDHRKPEHGLVSGSQKLLHDFIISVAELMSVCAKQASRVSKKLKTKPTNYDKHNNKNRIRSNRSISTFITSKISPLTPSRAGLPKQLMKSVSNKAIAYLHGKRVDGVNKLEVNDQDEFGDGGVWRRAIMMGDKCQPLDFSGVIYYDSNGKQLSEVPPRLPRASPLPGYLARK</sequence>
<feature type="region of interest" description="Disordered" evidence="1">
    <location>
        <begin position="153"/>
        <end position="172"/>
    </location>
</feature>
<organism evidence="2 3">
    <name type="scientific">Cephalotus follicularis</name>
    <name type="common">Albany pitcher plant</name>
    <dbReference type="NCBI Taxonomy" id="3775"/>
    <lineage>
        <taxon>Eukaryota</taxon>
        <taxon>Viridiplantae</taxon>
        <taxon>Streptophyta</taxon>
        <taxon>Embryophyta</taxon>
        <taxon>Tracheophyta</taxon>
        <taxon>Spermatophyta</taxon>
        <taxon>Magnoliopsida</taxon>
        <taxon>eudicotyledons</taxon>
        <taxon>Gunneridae</taxon>
        <taxon>Pentapetalae</taxon>
        <taxon>rosids</taxon>
        <taxon>fabids</taxon>
        <taxon>Oxalidales</taxon>
        <taxon>Cephalotaceae</taxon>
        <taxon>Cephalotus</taxon>
    </lineage>
</organism>
<gene>
    <name evidence="2" type="ORF">CFOL_v3_16513</name>
</gene>